<name>A0ABU9DAT0_9PROT</name>
<dbReference type="InterPro" id="IPR009056">
    <property type="entry name" value="Cyt_c-like_dom"/>
</dbReference>
<keyword evidence="5 6" id="KW-0408">Iron</keyword>
<evidence type="ECO:0000259" key="8">
    <source>
        <dbReference type="PROSITE" id="PS51007"/>
    </source>
</evidence>
<proteinExistence type="predicted"/>
<dbReference type="Gene3D" id="1.10.760.10">
    <property type="entry name" value="Cytochrome c-like domain"/>
    <property type="match status" value="1"/>
</dbReference>
<dbReference type="InterPro" id="IPR002324">
    <property type="entry name" value="Cyt_c_ID"/>
</dbReference>
<organism evidence="9 10">
    <name type="scientific">Thermithiobacillus plumbiphilus</name>
    <dbReference type="NCBI Taxonomy" id="1729899"/>
    <lineage>
        <taxon>Bacteria</taxon>
        <taxon>Pseudomonadati</taxon>
        <taxon>Pseudomonadota</taxon>
        <taxon>Acidithiobacillia</taxon>
        <taxon>Acidithiobacillales</taxon>
        <taxon>Thermithiobacillaceae</taxon>
        <taxon>Thermithiobacillus</taxon>
    </lineage>
</organism>
<dbReference type="Pfam" id="PF00034">
    <property type="entry name" value="Cytochrom_C"/>
    <property type="match status" value="1"/>
</dbReference>
<keyword evidence="3 6" id="KW-0479">Metal-binding</keyword>
<dbReference type="Proteomes" id="UP001446205">
    <property type="component" value="Unassembled WGS sequence"/>
</dbReference>
<protein>
    <submittedName>
        <fullName evidence="9">C-type cytochrome</fullName>
    </submittedName>
</protein>
<keyword evidence="10" id="KW-1185">Reference proteome</keyword>
<reference evidence="9 10" key="1">
    <citation type="submission" date="2024-04" db="EMBL/GenBank/DDBJ databases">
        <authorList>
            <person name="Abashina T."/>
            <person name="Shaikin A."/>
        </authorList>
    </citation>
    <scope>NUCLEOTIDE SEQUENCE [LARGE SCALE GENOMIC DNA]</scope>
    <source>
        <strain evidence="9 10">AAFK</strain>
    </source>
</reference>
<sequence>MFRKRSRIFGAAFACLVFTVSDAQADGAPELMQGAGCMACHSVDKKLVGPAFSWIAYRYKGDKSAVPKLTKKIQAGGAGNWNALTGGVPMPPHPQISVEQATIMVKWILSQKPVPVPK</sequence>
<keyword evidence="2 6" id="KW-0349">Heme</keyword>
<feature type="signal peptide" evidence="7">
    <location>
        <begin position="1"/>
        <end position="25"/>
    </location>
</feature>
<evidence type="ECO:0000313" key="10">
    <source>
        <dbReference type="Proteomes" id="UP001446205"/>
    </source>
</evidence>
<evidence type="ECO:0000256" key="7">
    <source>
        <dbReference type="SAM" id="SignalP"/>
    </source>
</evidence>
<comment type="caution">
    <text evidence="9">The sequence shown here is derived from an EMBL/GenBank/DDBJ whole genome shotgun (WGS) entry which is preliminary data.</text>
</comment>
<evidence type="ECO:0000313" key="9">
    <source>
        <dbReference type="EMBL" id="MEK8090626.1"/>
    </source>
</evidence>
<dbReference type="PRINTS" id="PR00606">
    <property type="entry name" value="CYTCHROMECID"/>
</dbReference>
<feature type="domain" description="Cytochrome c" evidence="8">
    <location>
        <begin position="22"/>
        <end position="112"/>
    </location>
</feature>
<keyword evidence="7" id="KW-0732">Signal</keyword>
<dbReference type="EMBL" id="JBBPCO010000013">
    <property type="protein sequence ID" value="MEK8090626.1"/>
    <property type="molecule type" value="Genomic_DNA"/>
</dbReference>
<evidence type="ECO:0000256" key="4">
    <source>
        <dbReference type="ARBA" id="ARBA00022982"/>
    </source>
</evidence>
<dbReference type="InterPro" id="IPR036909">
    <property type="entry name" value="Cyt_c-like_dom_sf"/>
</dbReference>
<dbReference type="SUPFAM" id="SSF46626">
    <property type="entry name" value="Cytochrome c"/>
    <property type="match status" value="1"/>
</dbReference>
<evidence type="ECO:0000256" key="5">
    <source>
        <dbReference type="ARBA" id="ARBA00023004"/>
    </source>
</evidence>
<dbReference type="PROSITE" id="PS51007">
    <property type="entry name" value="CYTC"/>
    <property type="match status" value="1"/>
</dbReference>
<keyword evidence="4" id="KW-0249">Electron transport</keyword>
<feature type="chain" id="PRO_5046591946" evidence="7">
    <location>
        <begin position="26"/>
        <end position="118"/>
    </location>
</feature>
<evidence type="ECO:0000256" key="3">
    <source>
        <dbReference type="ARBA" id="ARBA00022723"/>
    </source>
</evidence>
<keyword evidence="1" id="KW-0813">Transport</keyword>
<dbReference type="RefSeq" id="WP_341371679.1">
    <property type="nucleotide sequence ID" value="NZ_JBBPCO010000013.1"/>
</dbReference>
<accession>A0ABU9DAT0</accession>
<gene>
    <name evidence="9" type="ORF">WOB96_12765</name>
</gene>
<evidence type="ECO:0000256" key="1">
    <source>
        <dbReference type="ARBA" id="ARBA00022448"/>
    </source>
</evidence>
<evidence type="ECO:0000256" key="2">
    <source>
        <dbReference type="ARBA" id="ARBA00022617"/>
    </source>
</evidence>
<evidence type="ECO:0000256" key="6">
    <source>
        <dbReference type="PROSITE-ProRule" id="PRU00433"/>
    </source>
</evidence>